<feature type="disulfide bond" evidence="5">
    <location>
        <begin position="158"/>
        <end position="173"/>
    </location>
</feature>
<evidence type="ECO:0000313" key="10">
    <source>
        <dbReference type="Ensembl" id="ENSENLP00000021682.1"/>
    </source>
</evidence>
<dbReference type="GO" id="GO:0002724">
    <property type="term" value="P:regulation of T cell cytokine production"/>
    <property type="evidence" value="ECO:0007669"/>
    <property type="project" value="TreeGrafter"/>
</dbReference>
<feature type="disulfide bond" evidence="5">
    <location>
        <begin position="46"/>
        <end position="59"/>
    </location>
</feature>
<dbReference type="Proteomes" id="UP000472264">
    <property type="component" value="Chromosome 5"/>
</dbReference>
<dbReference type="SMART" id="SM00208">
    <property type="entry name" value="TNFR"/>
    <property type="match status" value="4"/>
</dbReference>
<keyword evidence="7" id="KW-0812">Transmembrane</keyword>
<dbReference type="PRINTS" id="PR01680">
    <property type="entry name" value="TNFACTORR6"/>
</dbReference>
<evidence type="ECO:0000256" key="1">
    <source>
        <dbReference type="ARBA" id="ARBA00022729"/>
    </source>
</evidence>
<feature type="region of interest" description="Disordered" evidence="6">
    <location>
        <begin position="446"/>
        <end position="471"/>
    </location>
</feature>
<keyword evidence="11" id="KW-1185">Reference proteome</keyword>
<feature type="disulfide bond" evidence="5">
    <location>
        <begin position="70"/>
        <end position="85"/>
    </location>
</feature>
<dbReference type="AlphaFoldDB" id="A0A665UR38"/>
<dbReference type="GO" id="GO:0048714">
    <property type="term" value="P:positive regulation of oligodendrocyte differentiation"/>
    <property type="evidence" value="ECO:0007669"/>
    <property type="project" value="TreeGrafter"/>
</dbReference>
<dbReference type="InterPro" id="IPR051670">
    <property type="entry name" value="TNF_chemokine_rcpt-like"/>
</dbReference>
<dbReference type="PROSITE" id="PS00652">
    <property type="entry name" value="TNFR_NGFR_1"/>
    <property type="match status" value="1"/>
</dbReference>
<dbReference type="InterPro" id="IPR008063">
    <property type="entry name" value="Fas_rcpt"/>
</dbReference>
<evidence type="ECO:0000256" key="8">
    <source>
        <dbReference type="SAM" id="SignalP"/>
    </source>
</evidence>
<dbReference type="GO" id="GO:0031643">
    <property type="term" value="P:positive regulation of myelination"/>
    <property type="evidence" value="ECO:0007669"/>
    <property type="project" value="TreeGrafter"/>
</dbReference>
<feature type="chain" id="PRO_5025479363" evidence="8">
    <location>
        <begin position="20"/>
        <end position="471"/>
    </location>
</feature>
<evidence type="ECO:0000259" key="9">
    <source>
        <dbReference type="PROSITE" id="PS50050"/>
    </source>
</evidence>
<protein>
    <submittedName>
        <fullName evidence="10">Tumor necrosis factor receptor superfamily member 1B-like</fullName>
    </submittedName>
</protein>
<feature type="disulfide bond" evidence="5">
    <location>
        <begin position="113"/>
        <end position="128"/>
    </location>
</feature>
<feature type="signal peptide" evidence="8">
    <location>
        <begin position="1"/>
        <end position="19"/>
    </location>
</feature>
<dbReference type="GO" id="GO:0097191">
    <property type="term" value="P:extrinsic apoptotic signaling pathway"/>
    <property type="evidence" value="ECO:0007669"/>
    <property type="project" value="TreeGrafter"/>
</dbReference>
<reference evidence="10" key="1">
    <citation type="submission" date="2021-04" db="EMBL/GenBank/DDBJ databases">
        <authorList>
            <consortium name="Wellcome Sanger Institute Data Sharing"/>
        </authorList>
    </citation>
    <scope>NUCLEOTIDE SEQUENCE [LARGE SCALE GENOMIC DNA]</scope>
</reference>
<dbReference type="Ensembl" id="ENSENLT00000022432.1">
    <property type="protein sequence ID" value="ENSENLP00000021682.1"/>
    <property type="gene ID" value="ENSENLG00000009890.1"/>
</dbReference>
<feature type="repeat" description="TNFR-Cys" evidence="5">
    <location>
        <begin position="157"/>
        <end position="195"/>
    </location>
</feature>
<keyword evidence="7" id="KW-0472">Membrane</keyword>
<comment type="caution">
    <text evidence="5">Lacks conserved residue(s) required for the propagation of feature annotation.</text>
</comment>
<feature type="repeat" description="TNFR-Cys" evidence="5">
    <location>
        <begin position="29"/>
        <end position="67"/>
    </location>
</feature>
<dbReference type="OMA" id="AQNCFSC"/>
<dbReference type="Pfam" id="PF00020">
    <property type="entry name" value="TNFR_c6"/>
    <property type="match status" value="3"/>
</dbReference>
<feature type="repeat" description="TNFR-Cys" evidence="5">
    <location>
        <begin position="69"/>
        <end position="111"/>
    </location>
</feature>
<dbReference type="OrthoDB" id="8633482at2759"/>
<keyword evidence="3 5" id="KW-1015">Disulfide bond</keyword>
<dbReference type="CDD" id="cd00185">
    <property type="entry name" value="TNFRSF"/>
    <property type="match status" value="1"/>
</dbReference>
<dbReference type="SUPFAM" id="SSF57586">
    <property type="entry name" value="TNF receptor-like"/>
    <property type="match status" value="2"/>
</dbReference>
<reference evidence="10" key="2">
    <citation type="submission" date="2025-08" db="UniProtKB">
        <authorList>
            <consortium name="Ensembl"/>
        </authorList>
    </citation>
    <scope>IDENTIFICATION</scope>
</reference>
<dbReference type="GO" id="GO:0008630">
    <property type="term" value="P:intrinsic apoptotic signaling pathway in response to DNA damage"/>
    <property type="evidence" value="ECO:0007669"/>
    <property type="project" value="TreeGrafter"/>
</dbReference>
<feature type="transmembrane region" description="Helical" evidence="7">
    <location>
        <begin position="251"/>
        <end position="276"/>
    </location>
</feature>
<feature type="domain" description="TNFR-Cys" evidence="9">
    <location>
        <begin position="112"/>
        <end position="155"/>
    </location>
</feature>
<evidence type="ECO:0000256" key="4">
    <source>
        <dbReference type="ARBA" id="ARBA00023180"/>
    </source>
</evidence>
<feature type="domain" description="TNFR-Cys" evidence="9">
    <location>
        <begin position="29"/>
        <end position="67"/>
    </location>
</feature>
<feature type="domain" description="TNFR-Cys" evidence="9">
    <location>
        <begin position="157"/>
        <end position="195"/>
    </location>
</feature>
<dbReference type="CDD" id="cd15835">
    <property type="entry name" value="TNFRSF1B_teleost"/>
    <property type="match status" value="1"/>
</dbReference>
<proteinExistence type="predicted"/>
<dbReference type="InParanoid" id="A0A665UR38"/>
<evidence type="ECO:0000256" key="2">
    <source>
        <dbReference type="ARBA" id="ARBA00022737"/>
    </source>
</evidence>
<keyword evidence="7" id="KW-1133">Transmembrane helix</keyword>
<dbReference type="GO" id="GO:0006955">
    <property type="term" value="P:immune response"/>
    <property type="evidence" value="ECO:0007669"/>
    <property type="project" value="InterPro"/>
</dbReference>
<dbReference type="GO" id="GO:0043120">
    <property type="term" value="F:tumor necrosis factor binding"/>
    <property type="evidence" value="ECO:0007669"/>
    <property type="project" value="TreeGrafter"/>
</dbReference>
<organism evidence="10 11">
    <name type="scientific">Echeneis naucrates</name>
    <name type="common">Live sharksucker</name>
    <dbReference type="NCBI Taxonomy" id="173247"/>
    <lineage>
        <taxon>Eukaryota</taxon>
        <taxon>Metazoa</taxon>
        <taxon>Chordata</taxon>
        <taxon>Craniata</taxon>
        <taxon>Vertebrata</taxon>
        <taxon>Euteleostomi</taxon>
        <taxon>Actinopterygii</taxon>
        <taxon>Neopterygii</taxon>
        <taxon>Teleostei</taxon>
        <taxon>Neoteleostei</taxon>
        <taxon>Acanthomorphata</taxon>
        <taxon>Carangaria</taxon>
        <taxon>Carangiformes</taxon>
        <taxon>Echeneidae</taxon>
        <taxon>Echeneis</taxon>
    </lineage>
</organism>
<dbReference type="PANTHER" id="PTHR47386">
    <property type="entry name" value="TUMOR NECROSIS FACTOR RECEPTOR SUPERFAMILY MEMBER 1B"/>
    <property type="match status" value="1"/>
</dbReference>
<reference evidence="10" key="3">
    <citation type="submission" date="2025-09" db="UniProtKB">
        <authorList>
            <consortium name="Ensembl"/>
        </authorList>
    </citation>
    <scope>IDENTIFICATION</scope>
</reference>
<keyword evidence="2" id="KW-0677">Repeat</keyword>
<feature type="disulfide bond" evidence="5">
    <location>
        <begin position="137"/>
        <end position="155"/>
    </location>
</feature>
<dbReference type="InterPro" id="IPR001368">
    <property type="entry name" value="TNFR/NGFR_Cys_rich_reg"/>
</dbReference>
<evidence type="ECO:0000256" key="7">
    <source>
        <dbReference type="SAM" id="Phobius"/>
    </source>
</evidence>
<feature type="disulfide bond" evidence="5">
    <location>
        <begin position="49"/>
        <end position="67"/>
    </location>
</feature>
<dbReference type="Gene3D" id="2.10.50.10">
    <property type="entry name" value="Tumor Necrosis Factor Receptor, subunit A, domain 2"/>
    <property type="match status" value="3"/>
</dbReference>
<feature type="repeat" description="TNFR-Cys" evidence="5">
    <location>
        <begin position="112"/>
        <end position="155"/>
    </location>
</feature>
<evidence type="ECO:0000256" key="3">
    <source>
        <dbReference type="ARBA" id="ARBA00023157"/>
    </source>
</evidence>
<sequence>MKEILVLVLLIGQSSEVFSRPYKVDSGGKCNTNGSEYLTEESNLCCKKCRPGERLIQECTETTDSVCEPCEQGQYIESWNFAQNCFSCEKCKSRNGLEYAQNCTSTMRAKCRCKAGMYCTMGLEDQYCTECRKYTLCKAGFGVSISGTRKSDVKCERCPGGTFSNTISYTDHCKPHTICQGNAVRKGNATSDTVCDAQGVTTAKLQKTTKEHVFTTASTMSSTGLKPSNTTLPKNFTQSTKHQPPPTVPDIALAASTAGVIGFIFLIIVIIVVCLYKHVWKKETAKFPVKVDANGNCESGDQINHGYAGETQLTLMTVYSPEQQCLLGKGDVCCDHSQSSNNTETLTRTDGSSNHESSGHLNSTVDLNNSYSALSEPMSLISNVEPAAPQPSVPSNYSSQPTSPPIISPHVNVNITLNIGNGSCGMPSVVPRNLMEADCEIPFGEEEKSFSFPQQEHGKESLMPVQDSASV</sequence>
<dbReference type="GO" id="GO:0016020">
    <property type="term" value="C:membrane"/>
    <property type="evidence" value="ECO:0007669"/>
    <property type="project" value="InterPro"/>
</dbReference>
<dbReference type="GO" id="GO:0042129">
    <property type="term" value="P:regulation of T cell proliferation"/>
    <property type="evidence" value="ECO:0007669"/>
    <property type="project" value="TreeGrafter"/>
</dbReference>
<evidence type="ECO:0000256" key="5">
    <source>
        <dbReference type="PROSITE-ProRule" id="PRU00206"/>
    </source>
</evidence>
<dbReference type="GO" id="GO:0005031">
    <property type="term" value="F:tumor necrosis factor receptor activity"/>
    <property type="evidence" value="ECO:0007669"/>
    <property type="project" value="TreeGrafter"/>
</dbReference>
<dbReference type="GO" id="GO:0150079">
    <property type="term" value="P:negative regulation of neuroinflammatory response"/>
    <property type="evidence" value="ECO:0007669"/>
    <property type="project" value="TreeGrafter"/>
</dbReference>
<keyword evidence="4" id="KW-0325">Glycoprotein</keyword>
<evidence type="ECO:0000313" key="11">
    <source>
        <dbReference type="Proteomes" id="UP000472264"/>
    </source>
</evidence>
<keyword evidence="1 8" id="KW-0732">Signal</keyword>
<accession>A0A665UR38</accession>
<name>A0A665UR38_ECHNA</name>
<dbReference type="PROSITE" id="PS50050">
    <property type="entry name" value="TNFR_NGFR_2"/>
    <property type="match status" value="4"/>
</dbReference>
<dbReference type="PANTHER" id="PTHR47386:SF1">
    <property type="entry name" value="TUMOR NECROSIS FACTOR RECEPTOR SUPERFAMILY MEMBER 1B"/>
    <property type="match status" value="1"/>
</dbReference>
<feature type="region of interest" description="Disordered" evidence="6">
    <location>
        <begin position="339"/>
        <end position="367"/>
    </location>
</feature>
<feature type="disulfide bond" evidence="5">
    <location>
        <begin position="30"/>
        <end position="45"/>
    </location>
</feature>
<evidence type="ECO:0000256" key="6">
    <source>
        <dbReference type="SAM" id="MobiDB-lite"/>
    </source>
</evidence>
<feature type="domain" description="TNFR-Cys" evidence="9">
    <location>
        <begin position="69"/>
        <end position="111"/>
    </location>
</feature>
<gene>
    <name evidence="10" type="primary">tnfrsf1b</name>
</gene>
<dbReference type="GO" id="GO:0051044">
    <property type="term" value="P:positive regulation of membrane protein ectodomain proteolysis"/>
    <property type="evidence" value="ECO:0007669"/>
    <property type="project" value="TreeGrafter"/>
</dbReference>